<proteinExistence type="predicted"/>
<reference evidence="3" key="1">
    <citation type="submission" date="2011-08" db="EMBL/GenBank/DDBJ databases">
        <title>The complete genome of Muricauda ruestringensis DSM 13258.</title>
        <authorList>
            <person name="Lucas S."/>
            <person name="Han J."/>
            <person name="Lapidus A."/>
            <person name="Bruce D."/>
            <person name="Goodwin L."/>
            <person name="Pitluck S."/>
            <person name="Peters L."/>
            <person name="Kyrpides N."/>
            <person name="Mavromatis K."/>
            <person name="Ivanova N."/>
            <person name="Ovchinnikova G."/>
            <person name="Teshima H."/>
            <person name="Detter J.C."/>
            <person name="Tapia R."/>
            <person name="Han C."/>
            <person name="Land M."/>
            <person name="Hauser L."/>
            <person name="Markowitz V."/>
            <person name="Cheng J.-F."/>
            <person name="Hugenholtz P."/>
            <person name="Woyke T."/>
            <person name="Wu D."/>
            <person name="Spring S."/>
            <person name="Schroeder M."/>
            <person name="Brambilla E."/>
            <person name="Klenk H.-P."/>
            <person name="Eisen J.A."/>
        </authorList>
    </citation>
    <scope>NUCLEOTIDE SEQUENCE [LARGE SCALE GENOMIC DNA]</scope>
    <source>
        <strain evidence="3">DSM 13258 / LMG 19739 / B1</strain>
    </source>
</reference>
<evidence type="ECO:0000313" key="2">
    <source>
        <dbReference type="EMBL" id="AEM70464.1"/>
    </source>
</evidence>
<sequence length="113" mass="12885">MRLSYTCSACKKLNYIKHKASTRPDLQVKLGTDDIKVDCENCGKMDKKHLNQITTVVDNRIVLLGLLIGLILTLVFWNTYRAISTASLIIPLLFWISENKALSGFNKFLIKRK</sequence>
<evidence type="ECO:0000313" key="3">
    <source>
        <dbReference type="Proteomes" id="UP000008908"/>
    </source>
</evidence>
<dbReference type="AlphaFoldDB" id="G2PPZ9"/>
<dbReference type="eggNOG" id="ENOG50330X6">
    <property type="taxonomic scope" value="Bacteria"/>
</dbReference>
<feature type="transmembrane region" description="Helical" evidence="1">
    <location>
        <begin position="57"/>
        <end position="77"/>
    </location>
</feature>
<accession>G2PPZ9</accession>
<feature type="transmembrane region" description="Helical" evidence="1">
    <location>
        <begin position="83"/>
        <end position="102"/>
    </location>
</feature>
<reference evidence="2 3" key="2">
    <citation type="journal article" date="2012" name="Stand. Genomic Sci.">
        <title>Complete genome sequence of the facultatively anaerobic, appendaged bacterium Muricauda ruestringensis type strain (B1(T)).</title>
        <authorList>
            <person name="Huntemann M."/>
            <person name="Teshima H."/>
            <person name="Lapidus A."/>
            <person name="Nolan M."/>
            <person name="Lucas S."/>
            <person name="Hammon N."/>
            <person name="Deshpande S."/>
            <person name="Cheng J.F."/>
            <person name="Tapia R."/>
            <person name="Goodwin L.A."/>
            <person name="Pitluck S."/>
            <person name="Liolios K."/>
            <person name="Pagani I."/>
            <person name="Ivanova N."/>
            <person name="Mavromatis K."/>
            <person name="Mikhailova N."/>
            <person name="Pati A."/>
            <person name="Chen A."/>
            <person name="Palaniappan K."/>
            <person name="Land M."/>
            <person name="Hauser L."/>
            <person name="Pan C."/>
            <person name="Brambilla E.M."/>
            <person name="Rohde M."/>
            <person name="Spring S."/>
            <person name="Goker M."/>
            <person name="Detter J.C."/>
            <person name="Bristow J."/>
            <person name="Eisen J.A."/>
            <person name="Markowitz V."/>
            <person name="Hugenholtz P."/>
            <person name="Kyrpides N.C."/>
            <person name="Klenk H.P."/>
            <person name="Woyke T."/>
        </authorList>
    </citation>
    <scope>NUCLEOTIDE SEQUENCE [LARGE SCALE GENOMIC DNA]</scope>
    <source>
        <strain evidence="3">DSM 13258 / LMG 19739 / B1</strain>
    </source>
</reference>
<gene>
    <name evidence="2" type="ordered locus">Murru_1423</name>
</gene>
<dbReference type="OrthoDB" id="1179607at2"/>
<dbReference type="EMBL" id="CP002999">
    <property type="protein sequence ID" value="AEM70464.1"/>
    <property type="molecule type" value="Genomic_DNA"/>
</dbReference>
<name>G2PPZ9_ALLRU</name>
<keyword evidence="1" id="KW-1133">Transmembrane helix</keyword>
<dbReference type="KEGG" id="mrs:Murru_1423"/>
<organism evidence="2 3">
    <name type="scientific">Allomuricauda ruestringensis (strain DSM 13258 / CIP 107369 / LMG 19739 / B1)</name>
    <name type="common">Muricauda ruestringensis</name>
    <dbReference type="NCBI Taxonomy" id="886377"/>
    <lineage>
        <taxon>Bacteria</taxon>
        <taxon>Pseudomonadati</taxon>
        <taxon>Bacteroidota</taxon>
        <taxon>Flavobacteriia</taxon>
        <taxon>Flavobacteriales</taxon>
        <taxon>Flavobacteriaceae</taxon>
        <taxon>Flagellimonas</taxon>
    </lineage>
</organism>
<protein>
    <submittedName>
        <fullName evidence="2">Uncharacterized protein</fullName>
    </submittedName>
</protein>
<dbReference type="Proteomes" id="UP000008908">
    <property type="component" value="Chromosome"/>
</dbReference>
<dbReference type="STRING" id="886377.Murru_1423"/>
<keyword evidence="1" id="KW-0812">Transmembrane</keyword>
<keyword evidence="1" id="KW-0472">Membrane</keyword>
<evidence type="ECO:0000256" key="1">
    <source>
        <dbReference type="SAM" id="Phobius"/>
    </source>
</evidence>
<keyword evidence="3" id="KW-1185">Reference proteome</keyword>
<dbReference type="HOGENOM" id="CLU_2152943_0_0_10"/>